<evidence type="ECO:0000313" key="5">
    <source>
        <dbReference type="Proteomes" id="UP000677804"/>
    </source>
</evidence>
<dbReference type="PANTHER" id="PTHR34094">
    <property type="match status" value="1"/>
</dbReference>
<dbReference type="Gene3D" id="2.60.450.20">
    <property type="match status" value="1"/>
</dbReference>
<feature type="region of interest" description="Disordered" evidence="1">
    <location>
        <begin position="1"/>
        <end position="30"/>
    </location>
</feature>
<sequence length="330" mass="33593">MTAAQPTHVPPPTPPDSTPGATPGAPARRPAGGRALTVVGGVLAALLLALGVVQVLAWMFTQTTSAAATLAATDVVELVADSEVLVTVSAVDDVRVERVARFAWGGPRYEVTSDGDRTVVRHECEGVWLTSCSAGLEVTVPEGTHVVVRTVDGEVRVAGPAADVEVRAADGDVHVSGARGDLDVRGLDGDVTAQGVRGDVAVELSDGDVRVTEAGGDVAVRSRDGAVVLADVAGDADVRGSDGNIEARDVRGALTARNRDGDVLVAQVRGDVTVQAVDGDVTVHGTGDPVALEITSNGRQRVEGPTDAAADVRVELSVSDGDVTYLGPEG</sequence>
<dbReference type="InterPro" id="IPR047002">
    <property type="entry name" value="Tcp10_C_sf"/>
</dbReference>
<dbReference type="Pfam" id="PF13349">
    <property type="entry name" value="DUF4097"/>
    <property type="match status" value="1"/>
</dbReference>
<evidence type="ECO:0000256" key="1">
    <source>
        <dbReference type="SAM" id="MobiDB-lite"/>
    </source>
</evidence>
<feature type="transmembrane region" description="Helical" evidence="2">
    <location>
        <begin position="35"/>
        <end position="60"/>
    </location>
</feature>
<evidence type="ECO:0000313" key="4">
    <source>
        <dbReference type="EMBL" id="QVI61910.1"/>
    </source>
</evidence>
<dbReference type="PANTHER" id="PTHR34094:SF1">
    <property type="entry name" value="PROTEIN FAM185A"/>
    <property type="match status" value="1"/>
</dbReference>
<gene>
    <name evidence="4" type="ORF">KG103_15980</name>
</gene>
<dbReference type="RefSeq" id="WP_207339483.1">
    <property type="nucleotide sequence ID" value="NZ_CP074405.1"/>
</dbReference>
<proteinExistence type="predicted"/>
<feature type="domain" description="DUF4097" evidence="3">
    <location>
        <begin position="188"/>
        <end position="324"/>
    </location>
</feature>
<keyword evidence="2" id="KW-0812">Transmembrane</keyword>
<evidence type="ECO:0000256" key="2">
    <source>
        <dbReference type="SAM" id="Phobius"/>
    </source>
</evidence>
<keyword evidence="2" id="KW-1133">Transmembrane helix</keyword>
<evidence type="ECO:0000259" key="3">
    <source>
        <dbReference type="Pfam" id="PF13349"/>
    </source>
</evidence>
<keyword evidence="5" id="KW-1185">Reference proteome</keyword>
<accession>A0ABX8D369</accession>
<organism evidence="4 5">
    <name type="scientific">Cellulomonas wangleii</name>
    <dbReference type="NCBI Taxonomy" id="2816956"/>
    <lineage>
        <taxon>Bacteria</taxon>
        <taxon>Bacillati</taxon>
        <taxon>Actinomycetota</taxon>
        <taxon>Actinomycetes</taxon>
        <taxon>Micrococcales</taxon>
        <taxon>Cellulomonadaceae</taxon>
        <taxon>Cellulomonas</taxon>
    </lineage>
</organism>
<feature type="compositionally biased region" description="Low complexity" evidence="1">
    <location>
        <begin position="18"/>
        <end position="30"/>
    </location>
</feature>
<protein>
    <submittedName>
        <fullName evidence="4">DUF4097 family beta strand repeat protein</fullName>
    </submittedName>
</protein>
<dbReference type="EMBL" id="CP074405">
    <property type="protein sequence ID" value="QVI61910.1"/>
    <property type="molecule type" value="Genomic_DNA"/>
</dbReference>
<dbReference type="InterPro" id="IPR025164">
    <property type="entry name" value="Toastrack_DUF4097"/>
</dbReference>
<dbReference type="Proteomes" id="UP000677804">
    <property type="component" value="Chromosome"/>
</dbReference>
<reference evidence="4 5" key="1">
    <citation type="submission" date="2021-05" db="EMBL/GenBank/DDBJ databases">
        <title>Novel species in genus Cellulomonas.</title>
        <authorList>
            <person name="Zhang G."/>
        </authorList>
    </citation>
    <scope>NUCLEOTIDE SEQUENCE [LARGE SCALE GENOMIC DNA]</scope>
    <source>
        <strain evidence="5">zg-ZUI222</strain>
    </source>
</reference>
<name>A0ABX8D369_9CELL</name>
<keyword evidence="2" id="KW-0472">Membrane</keyword>
<feature type="compositionally biased region" description="Pro residues" evidence="1">
    <location>
        <begin position="8"/>
        <end position="17"/>
    </location>
</feature>